<feature type="transmembrane region" description="Helical" evidence="6">
    <location>
        <begin position="342"/>
        <end position="359"/>
    </location>
</feature>
<comment type="subcellular location">
    <subcellularLocation>
        <location evidence="1">Cell membrane</location>
        <topology evidence="1">Multi-pass membrane protein</topology>
    </subcellularLocation>
</comment>
<keyword evidence="5 6" id="KW-0472">Membrane</keyword>
<dbReference type="Proteomes" id="UP000318521">
    <property type="component" value="Unassembled WGS sequence"/>
</dbReference>
<evidence type="ECO:0000313" key="9">
    <source>
        <dbReference type="Proteomes" id="UP000318521"/>
    </source>
</evidence>
<dbReference type="AlphaFoldDB" id="A0A553ZZB2"/>
<proteinExistence type="predicted"/>
<feature type="transmembrane region" description="Helical" evidence="6">
    <location>
        <begin position="316"/>
        <end position="336"/>
    </location>
</feature>
<dbReference type="CDD" id="cd07731">
    <property type="entry name" value="ComA-like_MBL-fold"/>
    <property type="match status" value="1"/>
</dbReference>
<keyword evidence="9" id="KW-1185">Reference proteome</keyword>
<comment type="caution">
    <text evidence="8">The sequence shown here is derived from an EMBL/GenBank/DDBJ whole genome shotgun (WGS) entry which is preliminary data.</text>
</comment>
<dbReference type="InterPro" id="IPR001279">
    <property type="entry name" value="Metallo-B-lactamas"/>
</dbReference>
<feature type="transmembrane region" description="Helical" evidence="6">
    <location>
        <begin position="489"/>
        <end position="510"/>
    </location>
</feature>
<feature type="transmembrane region" description="Helical" evidence="6">
    <location>
        <begin position="35"/>
        <end position="51"/>
    </location>
</feature>
<sequence length="784" mass="89431">MLKLKRRGEAFVRQLVICAVASIGGLWGQIKGYDVAFWLIAVILLISCAFQKQDMKRSITLMMLCFLLFSLRGWYAEYTNHTGLTEGAFETIGVVTGVPRIDGGALRFQMREMENKELLQVTSYFKDESDQTFWRGVRPGFTCKFSGKLEAPRMASNFNQFDYQKYLYEQSIHWVYRVHSDQVECVNRAGTWVDRFNHWRMDRIEQIRMRYHENTSGLIIALTYGDRYFIDQDVLMAYQRLGVIHLLAVSGLHVGMLSAAALFLLIRLGLTRERAMEIIMIALPFYAVIAGAAPPVIRAAAMSFVVLFCLRLKQRIPPLTGIMTIFLLFLMVKPYVLFQLGFQLSFLVSFSLILSAQAIRTACTSYLSRMVAVTLIAQLVTLPLILYHFFEWSFLSIPLNFVYIPFVTLIVLPASFLTSLFDLFFPAFLNIPYYALQFIVPPVHNALLQINQPALLTYTPGRPAIWMICGFYLCIVIVLLMWESQIKYWWLRAIVVLSIPLVTMDKAPYFQTSASVTMLDVGQGDSFVIELPRREAVIVIDTGGVMRFQEEPWQRRRNEFDTGKDIVVPHLKAKGITSIDYLILSHGDHDHIGGAFMLAEYMNVNTLLYGKGPVEKDNEKQVLQAFEQVGTTIHFVGKGAGWAYGTNTFEVLSPDPSIQEDDINERSIVLLAHIEGTSWLFTGDLGEKGENYLMEMHPNLEVDILKAGHHGSLTSTSEPFLDQLNPKAVLISAGRDNRYGHPHPDILERFKSRQISYWRSDQQGAVEFKYHNGEWRIKQAIQNP</sequence>
<evidence type="ECO:0000313" key="8">
    <source>
        <dbReference type="EMBL" id="TSB46784.1"/>
    </source>
</evidence>
<feature type="domain" description="Metallo-beta-lactamase" evidence="7">
    <location>
        <begin position="523"/>
        <end position="735"/>
    </location>
</feature>
<dbReference type="PANTHER" id="PTHR30619:SF1">
    <property type="entry name" value="RECOMBINATION PROTEIN 2"/>
    <property type="match status" value="1"/>
</dbReference>
<name>A0A553ZZB2_9BACI</name>
<dbReference type="InterPro" id="IPR036866">
    <property type="entry name" value="RibonucZ/Hydroxyglut_hydro"/>
</dbReference>
<keyword evidence="4 6" id="KW-1133">Transmembrane helix</keyword>
<gene>
    <name evidence="8" type="ORF">FN960_10600</name>
</gene>
<dbReference type="InterPro" id="IPR052159">
    <property type="entry name" value="Competence_DNA_uptake"/>
</dbReference>
<feature type="transmembrane region" description="Helical" evidence="6">
    <location>
        <begin position="58"/>
        <end position="75"/>
    </location>
</feature>
<dbReference type="OrthoDB" id="9761531at2"/>
<dbReference type="GO" id="GO:0005886">
    <property type="term" value="C:plasma membrane"/>
    <property type="evidence" value="ECO:0007669"/>
    <property type="project" value="UniProtKB-SubCell"/>
</dbReference>
<accession>A0A553ZZB2</accession>
<keyword evidence="2" id="KW-1003">Cell membrane</keyword>
<feature type="transmembrane region" description="Helical" evidence="6">
    <location>
        <begin position="371"/>
        <end position="390"/>
    </location>
</feature>
<dbReference type="GO" id="GO:0030420">
    <property type="term" value="P:establishment of competence for transformation"/>
    <property type="evidence" value="ECO:0007669"/>
    <property type="project" value="InterPro"/>
</dbReference>
<evidence type="ECO:0000256" key="1">
    <source>
        <dbReference type="ARBA" id="ARBA00004651"/>
    </source>
</evidence>
<dbReference type="InterPro" id="IPR004477">
    <property type="entry name" value="ComEC_N"/>
</dbReference>
<evidence type="ECO:0000256" key="4">
    <source>
        <dbReference type="ARBA" id="ARBA00022989"/>
    </source>
</evidence>
<dbReference type="Pfam" id="PF00753">
    <property type="entry name" value="Lactamase_B"/>
    <property type="match status" value="1"/>
</dbReference>
<dbReference type="SMART" id="SM00849">
    <property type="entry name" value="Lactamase_B"/>
    <property type="match status" value="1"/>
</dbReference>
<evidence type="ECO:0000259" key="7">
    <source>
        <dbReference type="SMART" id="SM00849"/>
    </source>
</evidence>
<evidence type="ECO:0000256" key="6">
    <source>
        <dbReference type="SAM" id="Phobius"/>
    </source>
</evidence>
<dbReference type="InterPro" id="IPR004797">
    <property type="entry name" value="Competence_ComEC/Rec2"/>
</dbReference>
<feature type="transmembrane region" description="Helical" evidence="6">
    <location>
        <begin position="278"/>
        <end position="309"/>
    </location>
</feature>
<organism evidence="8 9">
    <name type="scientific">Alkalicoccobacillus porphyridii</name>
    <dbReference type="NCBI Taxonomy" id="2597270"/>
    <lineage>
        <taxon>Bacteria</taxon>
        <taxon>Bacillati</taxon>
        <taxon>Bacillota</taxon>
        <taxon>Bacilli</taxon>
        <taxon>Bacillales</taxon>
        <taxon>Bacillaceae</taxon>
        <taxon>Alkalicoccobacillus</taxon>
    </lineage>
</organism>
<dbReference type="InterPro" id="IPR025405">
    <property type="entry name" value="DUF4131"/>
</dbReference>
<dbReference type="PANTHER" id="PTHR30619">
    <property type="entry name" value="DNA INTERNALIZATION/COMPETENCE PROTEIN COMEC/REC2"/>
    <property type="match status" value="1"/>
</dbReference>
<feature type="transmembrane region" description="Helical" evidence="6">
    <location>
        <begin position="463"/>
        <end position="482"/>
    </location>
</feature>
<evidence type="ECO:0000256" key="2">
    <source>
        <dbReference type="ARBA" id="ARBA00022475"/>
    </source>
</evidence>
<dbReference type="Gene3D" id="3.60.15.10">
    <property type="entry name" value="Ribonuclease Z/Hydroxyacylglutathione hydrolase-like"/>
    <property type="match status" value="1"/>
</dbReference>
<feature type="transmembrane region" description="Helical" evidence="6">
    <location>
        <begin position="402"/>
        <end position="424"/>
    </location>
</feature>
<dbReference type="Pfam" id="PF13567">
    <property type="entry name" value="DUF4131"/>
    <property type="match status" value="1"/>
</dbReference>
<feature type="transmembrane region" description="Helical" evidence="6">
    <location>
        <begin position="243"/>
        <end position="266"/>
    </location>
</feature>
<evidence type="ECO:0000256" key="5">
    <source>
        <dbReference type="ARBA" id="ARBA00023136"/>
    </source>
</evidence>
<feature type="transmembrane region" description="Helical" evidence="6">
    <location>
        <begin position="12"/>
        <end position="29"/>
    </location>
</feature>
<protein>
    <submittedName>
        <fullName evidence="8">DNA internalization-related competence protein ComEC/Rec2</fullName>
    </submittedName>
</protein>
<dbReference type="NCBIfam" id="TIGR00360">
    <property type="entry name" value="ComEC_N-term"/>
    <property type="match status" value="1"/>
</dbReference>
<dbReference type="SUPFAM" id="SSF56281">
    <property type="entry name" value="Metallo-hydrolase/oxidoreductase"/>
    <property type="match status" value="1"/>
</dbReference>
<evidence type="ECO:0000256" key="3">
    <source>
        <dbReference type="ARBA" id="ARBA00022692"/>
    </source>
</evidence>
<reference evidence="8 9" key="1">
    <citation type="submission" date="2019-07" db="EMBL/GenBank/DDBJ databases">
        <authorList>
            <person name="Park Y.J."/>
            <person name="Jeong S.E."/>
            <person name="Jung H.S."/>
        </authorList>
    </citation>
    <scope>NUCLEOTIDE SEQUENCE [LARGE SCALE GENOMIC DNA]</scope>
    <source>
        <strain evidence="9">P16(2019)</strain>
    </source>
</reference>
<dbReference type="Pfam" id="PF03772">
    <property type="entry name" value="Competence"/>
    <property type="match status" value="1"/>
</dbReference>
<dbReference type="EMBL" id="VLXZ01000005">
    <property type="protein sequence ID" value="TSB46784.1"/>
    <property type="molecule type" value="Genomic_DNA"/>
</dbReference>
<dbReference type="InterPro" id="IPR035681">
    <property type="entry name" value="ComA-like_MBL"/>
</dbReference>
<dbReference type="NCBIfam" id="TIGR00361">
    <property type="entry name" value="ComEC_Rec2"/>
    <property type="match status" value="1"/>
</dbReference>
<keyword evidence="3 6" id="KW-0812">Transmembrane</keyword>